<dbReference type="EMBL" id="AOMA01000063">
    <property type="protein sequence ID" value="EMA41833.1"/>
    <property type="molecule type" value="Genomic_DNA"/>
</dbReference>
<accession>M0M911</accession>
<proteinExistence type="predicted"/>
<name>M0M911_9EURY</name>
<reference evidence="1 2" key="1">
    <citation type="journal article" date="2014" name="PLoS Genet.">
        <title>Phylogenetically driven sequencing of extremely halophilic archaea reveals strategies for static and dynamic osmo-response.</title>
        <authorList>
            <person name="Becker E.A."/>
            <person name="Seitzer P.M."/>
            <person name="Tritt A."/>
            <person name="Larsen D."/>
            <person name="Krusor M."/>
            <person name="Yao A.I."/>
            <person name="Wu D."/>
            <person name="Madern D."/>
            <person name="Eisen J.A."/>
            <person name="Darling A.E."/>
            <person name="Facciotti M.T."/>
        </authorList>
    </citation>
    <scope>NUCLEOTIDE SEQUENCE [LARGE SCALE GENOMIC DNA]</scope>
    <source>
        <strain evidence="1 2">JCM 10879</strain>
    </source>
</reference>
<organism evidence="1 2">
    <name type="scientific">Halobiforma nitratireducens JCM 10879</name>
    <dbReference type="NCBI Taxonomy" id="1227454"/>
    <lineage>
        <taxon>Archaea</taxon>
        <taxon>Methanobacteriati</taxon>
        <taxon>Methanobacteriota</taxon>
        <taxon>Stenosarchaea group</taxon>
        <taxon>Halobacteria</taxon>
        <taxon>Halobacteriales</taxon>
        <taxon>Natrialbaceae</taxon>
        <taxon>Halobiforma</taxon>
    </lineage>
</organism>
<comment type="caution">
    <text evidence="1">The sequence shown here is derived from an EMBL/GenBank/DDBJ whole genome shotgun (WGS) entry which is preliminary data.</text>
</comment>
<evidence type="ECO:0000313" key="1">
    <source>
        <dbReference type="EMBL" id="EMA41833.1"/>
    </source>
</evidence>
<dbReference type="PATRIC" id="fig|1227454.3.peg.1192"/>
<dbReference type="Proteomes" id="UP000011607">
    <property type="component" value="Unassembled WGS sequence"/>
</dbReference>
<dbReference type="STRING" id="1227454.C446_05940"/>
<dbReference type="RefSeq" id="WP_006672144.1">
    <property type="nucleotide sequence ID" value="NZ_AOMA01000063.1"/>
</dbReference>
<dbReference type="eggNOG" id="arCOG11192">
    <property type="taxonomic scope" value="Archaea"/>
</dbReference>
<evidence type="ECO:0000313" key="2">
    <source>
        <dbReference type="Proteomes" id="UP000011607"/>
    </source>
</evidence>
<dbReference type="AlphaFoldDB" id="M0M911"/>
<protein>
    <submittedName>
        <fullName evidence="1">Uncharacterized protein</fullName>
    </submittedName>
</protein>
<keyword evidence="2" id="KW-1185">Reference proteome</keyword>
<gene>
    <name evidence="1" type="ORF">C446_05940</name>
</gene>
<sequence length="46" mass="5259">MSFDRWRVGLAAVYSRWRALERDWQSVAVGAAIVVATVALEIRVPW</sequence>